<feature type="region of interest" description="Disordered" evidence="8">
    <location>
        <begin position="43"/>
        <end position="98"/>
    </location>
</feature>
<evidence type="ECO:0000256" key="5">
    <source>
        <dbReference type="ARBA" id="ARBA00022723"/>
    </source>
</evidence>
<evidence type="ECO:0000256" key="6">
    <source>
        <dbReference type="ARBA" id="ARBA00022833"/>
    </source>
</evidence>
<evidence type="ECO:0000256" key="1">
    <source>
        <dbReference type="ARBA" id="ARBA00004414"/>
    </source>
</evidence>
<keyword evidence="7 9" id="KW-0472">Membrane</keyword>
<reference evidence="12" key="2">
    <citation type="submission" date="2023-11" db="UniProtKB">
        <authorList>
            <consortium name="WormBaseParasite"/>
        </authorList>
    </citation>
    <scope>IDENTIFICATION</scope>
</reference>
<evidence type="ECO:0000256" key="4">
    <source>
        <dbReference type="ARBA" id="ARBA00005975"/>
    </source>
</evidence>
<evidence type="ECO:0000256" key="8">
    <source>
        <dbReference type="SAM" id="MobiDB-lite"/>
    </source>
</evidence>
<dbReference type="Pfam" id="PF10601">
    <property type="entry name" value="zf-LITAF-like"/>
    <property type="match status" value="1"/>
</dbReference>
<dbReference type="GO" id="GO:0005634">
    <property type="term" value="C:nucleus"/>
    <property type="evidence" value="ECO:0007669"/>
    <property type="project" value="TreeGrafter"/>
</dbReference>
<dbReference type="GO" id="GO:0098560">
    <property type="term" value="C:cytoplasmic side of late endosome membrane"/>
    <property type="evidence" value="ECO:0007669"/>
    <property type="project" value="TreeGrafter"/>
</dbReference>
<dbReference type="AlphaFoldDB" id="A0AA85JB81"/>
<accession>A0AA85JB81</accession>
<name>A0AA85JB81_TRIRE</name>
<dbReference type="SMART" id="SM00714">
    <property type="entry name" value="LITAF"/>
    <property type="match status" value="1"/>
</dbReference>
<evidence type="ECO:0000256" key="2">
    <source>
        <dbReference type="ARBA" id="ARBA00004481"/>
    </source>
</evidence>
<dbReference type="GO" id="GO:0098574">
    <property type="term" value="C:cytoplasmic side of lysosomal membrane"/>
    <property type="evidence" value="ECO:0007669"/>
    <property type="project" value="TreeGrafter"/>
</dbReference>
<comment type="subcellular location">
    <subcellularLocation>
        <location evidence="2">Endosome membrane</location>
        <topology evidence="2">Peripheral membrane protein</topology>
    </subcellularLocation>
    <subcellularLocation>
        <location evidence="1">Late endosome membrane</location>
    </subcellularLocation>
    <subcellularLocation>
        <location evidence="3">Lysosome membrane</location>
        <topology evidence="3">Peripheral membrane protein</topology>
        <orientation evidence="3">Cytoplasmic side</orientation>
    </subcellularLocation>
</comment>
<dbReference type="PANTHER" id="PTHR23292:SF28">
    <property type="entry name" value="LIPOPOLYSACCHARIDE-INDUCED TUMOR NECROSIS FACTOR-ALPHA FACTOR-LIKE"/>
    <property type="match status" value="1"/>
</dbReference>
<reference evidence="11" key="1">
    <citation type="submission" date="2022-06" db="EMBL/GenBank/DDBJ databases">
        <authorList>
            <person name="Berger JAMES D."/>
            <person name="Berger JAMES D."/>
        </authorList>
    </citation>
    <scope>NUCLEOTIDE SEQUENCE [LARGE SCALE GENOMIC DNA]</scope>
</reference>
<keyword evidence="11" id="KW-1185">Reference proteome</keyword>
<feature type="compositionally biased region" description="Polar residues" evidence="8">
    <location>
        <begin position="73"/>
        <end position="83"/>
    </location>
</feature>
<evidence type="ECO:0000313" key="11">
    <source>
        <dbReference type="Proteomes" id="UP000050795"/>
    </source>
</evidence>
<dbReference type="WBParaSite" id="TREG1_15040.10">
    <property type="protein sequence ID" value="TREG1_15040.10"/>
    <property type="gene ID" value="TREG1_15040"/>
</dbReference>
<organism evidence="11 12">
    <name type="scientific">Trichobilharzia regenti</name>
    <name type="common">Nasal bird schistosome</name>
    <dbReference type="NCBI Taxonomy" id="157069"/>
    <lineage>
        <taxon>Eukaryota</taxon>
        <taxon>Metazoa</taxon>
        <taxon>Spiralia</taxon>
        <taxon>Lophotrochozoa</taxon>
        <taxon>Platyhelminthes</taxon>
        <taxon>Trematoda</taxon>
        <taxon>Digenea</taxon>
        <taxon>Strigeidida</taxon>
        <taxon>Schistosomatoidea</taxon>
        <taxon>Schistosomatidae</taxon>
        <taxon>Trichobilharzia</taxon>
    </lineage>
</organism>
<feature type="region of interest" description="Disordered" evidence="8">
    <location>
        <begin position="123"/>
        <end position="143"/>
    </location>
</feature>
<evidence type="ECO:0000256" key="3">
    <source>
        <dbReference type="ARBA" id="ARBA00004630"/>
    </source>
</evidence>
<keyword evidence="9" id="KW-0812">Transmembrane</keyword>
<evidence type="ECO:0000256" key="7">
    <source>
        <dbReference type="ARBA" id="ARBA00023136"/>
    </source>
</evidence>
<proteinExistence type="inferred from homology"/>
<dbReference type="GO" id="GO:0008270">
    <property type="term" value="F:zinc ion binding"/>
    <property type="evidence" value="ECO:0007669"/>
    <property type="project" value="TreeGrafter"/>
</dbReference>
<protein>
    <recommendedName>
        <fullName evidence="10">LITAF domain-containing protein</fullName>
    </recommendedName>
</protein>
<comment type="similarity">
    <text evidence="4">Belongs to the CDIP1/LITAF family.</text>
</comment>
<evidence type="ECO:0000259" key="10">
    <source>
        <dbReference type="PROSITE" id="PS51837"/>
    </source>
</evidence>
<feature type="compositionally biased region" description="Low complexity" evidence="8">
    <location>
        <begin position="84"/>
        <end position="97"/>
    </location>
</feature>
<evidence type="ECO:0000256" key="9">
    <source>
        <dbReference type="SAM" id="Phobius"/>
    </source>
</evidence>
<dbReference type="PANTHER" id="PTHR23292">
    <property type="entry name" value="LIPOPOLYSACCHARIDE-INDUCED TUMOR NECROSIS FACTOR-ALPHA FACTOR"/>
    <property type="match status" value="1"/>
</dbReference>
<dbReference type="InterPro" id="IPR037519">
    <property type="entry name" value="LITAF_fam"/>
</dbReference>
<dbReference type="InterPro" id="IPR006629">
    <property type="entry name" value="LITAF"/>
</dbReference>
<evidence type="ECO:0000313" key="12">
    <source>
        <dbReference type="WBParaSite" id="TREG1_15040.10"/>
    </source>
</evidence>
<dbReference type="Proteomes" id="UP000050795">
    <property type="component" value="Unassembled WGS sequence"/>
</dbReference>
<feature type="domain" description="LITAF" evidence="10">
    <location>
        <begin position="149"/>
        <end position="233"/>
    </location>
</feature>
<sequence length="234" mass="25206">MNRDTSNSQLPPARKSPEISIVEQLAQNQRTFPKQSSRLSVLKDTALSSEKRRYSVQNAAGPGGPIGEKKSSSQRVSPRTTPYLNAPTATTGLTPPGNHLPRASIACIPLSIQAQIQQGQLVKADQPQPTLGKGTSVPPTTPRISISKSPELDGDNAKKLGRLPKSFRCECCQQVTVTRTTYQIGALTWLMAALIFICGGVLGCFLIPFFVDCCKDVKHVCPFCGTEIGLVKCI</sequence>
<dbReference type="PROSITE" id="PS51837">
    <property type="entry name" value="LITAF"/>
    <property type="match status" value="1"/>
</dbReference>
<keyword evidence="9" id="KW-1133">Transmembrane helix</keyword>
<keyword evidence="5" id="KW-0479">Metal-binding</keyword>
<keyword evidence="6" id="KW-0862">Zinc</keyword>
<feature type="transmembrane region" description="Helical" evidence="9">
    <location>
        <begin position="189"/>
        <end position="211"/>
    </location>
</feature>